<evidence type="ECO:0000256" key="2">
    <source>
        <dbReference type="SAM" id="MobiDB-lite"/>
    </source>
</evidence>
<dbReference type="RefSeq" id="XP_028148710.1">
    <property type="nucleotide sequence ID" value="XM_028292909.1"/>
</dbReference>
<name>A0A6P7GY50_DIAVI</name>
<feature type="region of interest" description="Disordered" evidence="2">
    <location>
        <begin position="141"/>
        <end position="165"/>
    </location>
</feature>
<dbReference type="SUPFAM" id="SSF57756">
    <property type="entry name" value="Retrovirus zinc finger-like domains"/>
    <property type="match status" value="1"/>
</dbReference>
<reference evidence="4" key="1">
    <citation type="submission" date="2025-08" db="UniProtKB">
        <authorList>
            <consortium name="RefSeq"/>
        </authorList>
    </citation>
    <scope>IDENTIFICATION</scope>
    <source>
        <tissue evidence="4">Whole insect</tissue>
    </source>
</reference>
<feature type="compositionally biased region" description="Basic and acidic residues" evidence="2">
    <location>
        <begin position="1"/>
        <end position="17"/>
    </location>
</feature>
<keyword evidence="1" id="KW-0479">Metal-binding</keyword>
<keyword evidence="1" id="KW-0862">Zinc</keyword>
<dbReference type="Pfam" id="PF00098">
    <property type="entry name" value="zf-CCHC"/>
    <property type="match status" value="1"/>
</dbReference>
<proteinExistence type="predicted"/>
<dbReference type="GO" id="GO:0003676">
    <property type="term" value="F:nucleic acid binding"/>
    <property type="evidence" value="ECO:0007669"/>
    <property type="project" value="InterPro"/>
</dbReference>
<dbReference type="AlphaFoldDB" id="A0A6P7GY50"/>
<evidence type="ECO:0000259" key="3">
    <source>
        <dbReference type="PROSITE" id="PS50158"/>
    </source>
</evidence>
<dbReference type="Gene3D" id="4.10.60.10">
    <property type="entry name" value="Zinc finger, CCHC-type"/>
    <property type="match status" value="1"/>
</dbReference>
<keyword evidence="1" id="KW-0863">Zinc-finger</keyword>
<protein>
    <submittedName>
        <fullName evidence="4">Uncharacterized protein LOC114342124</fullName>
    </submittedName>
</protein>
<dbReference type="GO" id="GO:0008270">
    <property type="term" value="F:zinc ion binding"/>
    <property type="evidence" value="ECO:0007669"/>
    <property type="project" value="UniProtKB-KW"/>
</dbReference>
<sequence length="165" mass="18602">MYNPNRHDSDSKDEENNNKPSSSRGEKRNLESSDSTPNPDQDLELLPDLELLIPNRPSGSLSPITFLRIGAPDPAYSHILSFRRQVYISLPEDNFQIPEVLEIYHDDLTYHIYLTTDTLCYKCKQPGHLASRCASLQLQAPTSPYTKSQQQSSSPDNPSHSNNST</sequence>
<dbReference type="InterPro" id="IPR001878">
    <property type="entry name" value="Znf_CCHC"/>
</dbReference>
<evidence type="ECO:0000256" key="1">
    <source>
        <dbReference type="PROSITE-ProRule" id="PRU00047"/>
    </source>
</evidence>
<accession>A0A6P7GY50</accession>
<evidence type="ECO:0000313" key="4">
    <source>
        <dbReference type="RefSeq" id="XP_028148710.1"/>
    </source>
</evidence>
<gene>
    <name evidence="4" type="primary">LOC114342124</name>
</gene>
<feature type="compositionally biased region" description="Low complexity" evidence="2">
    <location>
        <begin position="148"/>
        <end position="165"/>
    </location>
</feature>
<dbReference type="InParanoid" id="A0A6P7GY50"/>
<feature type="domain" description="CCHC-type" evidence="3">
    <location>
        <begin position="120"/>
        <end position="133"/>
    </location>
</feature>
<dbReference type="SMART" id="SM00343">
    <property type="entry name" value="ZnF_C2HC"/>
    <property type="match status" value="1"/>
</dbReference>
<feature type="region of interest" description="Disordered" evidence="2">
    <location>
        <begin position="1"/>
        <end position="43"/>
    </location>
</feature>
<dbReference type="InterPro" id="IPR036875">
    <property type="entry name" value="Znf_CCHC_sf"/>
</dbReference>
<organism evidence="4">
    <name type="scientific">Diabrotica virgifera virgifera</name>
    <name type="common">western corn rootworm</name>
    <dbReference type="NCBI Taxonomy" id="50390"/>
    <lineage>
        <taxon>Eukaryota</taxon>
        <taxon>Metazoa</taxon>
        <taxon>Ecdysozoa</taxon>
        <taxon>Arthropoda</taxon>
        <taxon>Hexapoda</taxon>
        <taxon>Insecta</taxon>
        <taxon>Pterygota</taxon>
        <taxon>Neoptera</taxon>
        <taxon>Endopterygota</taxon>
        <taxon>Coleoptera</taxon>
        <taxon>Polyphaga</taxon>
        <taxon>Cucujiformia</taxon>
        <taxon>Chrysomeloidea</taxon>
        <taxon>Chrysomelidae</taxon>
        <taxon>Galerucinae</taxon>
        <taxon>Diabroticina</taxon>
        <taxon>Diabroticites</taxon>
        <taxon>Diabrotica</taxon>
    </lineage>
</organism>
<dbReference type="PROSITE" id="PS50158">
    <property type="entry name" value="ZF_CCHC"/>
    <property type="match status" value="1"/>
</dbReference>